<keyword evidence="7" id="KW-0449">Lipoprotein</keyword>
<dbReference type="InterPro" id="IPR038501">
    <property type="entry name" value="Spore_GerAC_C_sf"/>
</dbReference>
<keyword evidence="3" id="KW-0309">Germination</keyword>
<evidence type="ECO:0000313" key="11">
    <source>
        <dbReference type="Proteomes" id="UP001549104"/>
    </source>
</evidence>
<evidence type="ECO:0000256" key="1">
    <source>
        <dbReference type="ARBA" id="ARBA00004635"/>
    </source>
</evidence>
<evidence type="ECO:0000259" key="9">
    <source>
        <dbReference type="Pfam" id="PF25198"/>
    </source>
</evidence>
<evidence type="ECO:0000256" key="6">
    <source>
        <dbReference type="ARBA" id="ARBA00023139"/>
    </source>
</evidence>
<feature type="domain" description="Spore germination protein N-terminal" evidence="9">
    <location>
        <begin position="19"/>
        <end position="182"/>
    </location>
</feature>
<comment type="subcellular location">
    <subcellularLocation>
        <location evidence="1">Membrane</location>
        <topology evidence="1">Lipid-anchor</topology>
    </subcellularLocation>
</comment>
<accession>A0ABV2KES5</accession>
<dbReference type="NCBIfam" id="TIGR02887">
    <property type="entry name" value="spore_ger_x_C"/>
    <property type="match status" value="1"/>
</dbReference>
<evidence type="ECO:0000259" key="8">
    <source>
        <dbReference type="Pfam" id="PF05504"/>
    </source>
</evidence>
<dbReference type="Pfam" id="PF25198">
    <property type="entry name" value="Spore_GerAC_N"/>
    <property type="match status" value="1"/>
</dbReference>
<protein>
    <submittedName>
        <fullName evidence="10">Ger(X)C family germination protein</fullName>
    </submittedName>
</protein>
<evidence type="ECO:0000256" key="7">
    <source>
        <dbReference type="ARBA" id="ARBA00023288"/>
    </source>
</evidence>
<dbReference type="PANTHER" id="PTHR35789:SF1">
    <property type="entry name" value="SPORE GERMINATION PROTEIN B3"/>
    <property type="match status" value="1"/>
</dbReference>
<keyword evidence="6" id="KW-0564">Palmitate</keyword>
<keyword evidence="11" id="KW-1185">Reference proteome</keyword>
<evidence type="ECO:0000256" key="2">
    <source>
        <dbReference type="ARBA" id="ARBA00007886"/>
    </source>
</evidence>
<evidence type="ECO:0000313" key="10">
    <source>
        <dbReference type="EMBL" id="MET3659596.1"/>
    </source>
</evidence>
<organism evidence="10 11">
    <name type="scientific">Sporosarcina psychrophila</name>
    <name type="common">Bacillus psychrophilus</name>
    <dbReference type="NCBI Taxonomy" id="1476"/>
    <lineage>
        <taxon>Bacteria</taxon>
        <taxon>Bacillati</taxon>
        <taxon>Bacillota</taxon>
        <taxon>Bacilli</taxon>
        <taxon>Bacillales</taxon>
        <taxon>Caryophanaceae</taxon>
        <taxon>Sporosarcina</taxon>
    </lineage>
</organism>
<dbReference type="Pfam" id="PF05504">
    <property type="entry name" value="Spore_GerAC"/>
    <property type="match status" value="1"/>
</dbReference>
<comment type="similarity">
    <text evidence="2">Belongs to the GerABKC lipoprotein family.</text>
</comment>
<keyword evidence="5" id="KW-0472">Membrane</keyword>
<keyword evidence="4" id="KW-0732">Signal</keyword>
<dbReference type="InterPro" id="IPR046953">
    <property type="entry name" value="Spore_GerAC-like_C"/>
</dbReference>
<evidence type="ECO:0000256" key="3">
    <source>
        <dbReference type="ARBA" id="ARBA00022544"/>
    </source>
</evidence>
<dbReference type="EMBL" id="JBEPME010000013">
    <property type="protein sequence ID" value="MET3659596.1"/>
    <property type="molecule type" value="Genomic_DNA"/>
</dbReference>
<proteinExistence type="inferred from homology"/>
<sequence>MKRLLILLVCSLLLSGCWDEKHYKDVTNVSLFGVEGQPGKIKAQFAFPIFEDGSISYTTITGSGATVLDAKNDTNTTEGLDIAELQVLLITEESAKSDLYKYIDALYRAPRNRLSAHLAIVEGELAPYFEQHENLGNDISMYYSELIDTAVRYTLVPKVDIQQVCRLLFEKDISLALPYIKIGKESGIPEIAGTALFNKREYTGENLDKEESVLFNLLRNKQGKYTRLSYMWKSGKAESPLTVEVIRINKDWEISDNKIDATYELKISVEEFPHDSLDEKKTIKEVEDFLSKELTKDFTKVIKKLQAAKSDAIGFGRPVRAFHPALWEKGDWNDTFSELPISVKVKTEILRTGILN</sequence>
<dbReference type="RefSeq" id="WP_342538396.1">
    <property type="nucleotide sequence ID" value="NZ_JBEPME010000013.1"/>
</dbReference>
<dbReference type="InterPro" id="IPR008844">
    <property type="entry name" value="Spore_GerAC-like"/>
</dbReference>
<reference evidence="10 11" key="1">
    <citation type="submission" date="2024-06" db="EMBL/GenBank/DDBJ databases">
        <title>Sorghum-associated microbial communities from plants grown in Nebraska, USA.</title>
        <authorList>
            <person name="Schachtman D."/>
        </authorList>
    </citation>
    <scope>NUCLEOTIDE SEQUENCE [LARGE SCALE GENOMIC DNA]</scope>
    <source>
        <strain evidence="10 11">1288</strain>
    </source>
</reference>
<dbReference type="PROSITE" id="PS51257">
    <property type="entry name" value="PROKAR_LIPOPROTEIN"/>
    <property type="match status" value="1"/>
</dbReference>
<dbReference type="Proteomes" id="UP001549104">
    <property type="component" value="Unassembled WGS sequence"/>
</dbReference>
<name>A0ABV2KES5_SPOPS</name>
<comment type="caution">
    <text evidence="10">The sequence shown here is derived from an EMBL/GenBank/DDBJ whole genome shotgun (WGS) entry which is preliminary data.</text>
</comment>
<dbReference type="PANTHER" id="PTHR35789">
    <property type="entry name" value="SPORE GERMINATION PROTEIN B3"/>
    <property type="match status" value="1"/>
</dbReference>
<evidence type="ECO:0000256" key="5">
    <source>
        <dbReference type="ARBA" id="ARBA00023136"/>
    </source>
</evidence>
<dbReference type="InterPro" id="IPR057336">
    <property type="entry name" value="GerAC_N"/>
</dbReference>
<dbReference type="Gene3D" id="3.30.300.210">
    <property type="entry name" value="Nutrient germinant receptor protein C, domain 3"/>
    <property type="match status" value="1"/>
</dbReference>
<feature type="domain" description="Spore germination GerAC-like C-terminal" evidence="8">
    <location>
        <begin position="193"/>
        <end position="353"/>
    </location>
</feature>
<evidence type="ECO:0000256" key="4">
    <source>
        <dbReference type="ARBA" id="ARBA00022729"/>
    </source>
</evidence>
<gene>
    <name evidence="10" type="ORF">ABIC55_004742</name>
</gene>